<comment type="caution">
    <text evidence="1">The sequence shown here is derived from an EMBL/GenBank/DDBJ whole genome shotgun (WGS) entry which is preliminary data.</text>
</comment>
<organism evidence="1 2">
    <name type="scientific">Natribaculum luteum</name>
    <dbReference type="NCBI Taxonomy" id="1586232"/>
    <lineage>
        <taxon>Archaea</taxon>
        <taxon>Methanobacteriati</taxon>
        <taxon>Methanobacteriota</taxon>
        <taxon>Stenosarchaea group</taxon>
        <taxon>Halobacteria</taxon>
        <taxon>Halobacteriales</taxon>
        <taxon>Natrialbaceae</taxon>
        <taxon>Natribaculum</taxon>
    </lineage>
</organism>
<sequence>MSDSSPINRPKNWNALARTPGGLSAHVVTVDGEVVESACSLESDDWSVLEQGDGPVRLCGTCANHFSGAGPRPLALKDDVSLPIDGVDVAPIGMSATLTDGYQVVEGNR</sequence>
<dbReference type="Proteomes" id="UP001595821">
    <property type="component" value="Unassembled WGS sequence"/>
</dbReference>
<accession>A0ABD5NX03</accession>
<dbReference type="AlphaFoldDB" id="A0ABD5NX03"/>
<dbReference type="RefSeq" id="WP_246966950.1">
    <property type="nucleotide sequence ID" value="NZ_CP095397.1"/>
</dbReference>
<protein>
    <recommendedName>
        <fullName evidence="3">(2Fe-2S)-binding protein</fullName>
    </recommendedName>
</protein>
<proteinExistence type="predicted"/>
<evidence type="ECO:0000313" key="1">
    <source>
        <dbReference type="EMBL" id="MFC4246487.1"/>
    </source>
</evidence>
<evidence type="ECO:0000313" key="2">
    <source>
        <dbReference type="Proteomes" id="UP001595821"/>
    </source>
</evidence>
<evidence type="ECO:0008006" key="3">
    <source>
        <dbReference type="Google" id="ProtNLM"/>
    </source>
</evidence>
<dbReference type="EMBL" id="JBHSDJ010000013">
    <property type="protein sequence ID" value="MFC4246487.1"/>
    <property type="molecule type" value="Genomic_DNA"/>
</dbReference>
<name>A0ABD5NX03_9EURY</name>
<reference evidence="1 2" key="1">
    <citation type="journal article" date="2014" name="Int. J. Syst. Evol. Microbiol.">
        <title>Complete genome sequence of Corynebacterium casei LMG S-19264T (=DSM 44701T), isolated from a smear-ripened cheese.</title>
        <authorList>
            <consortium name="US DOE Joint Genome Institute (JGI-PGF)"/>
            <person name="Walter F."/>
            <person name="Albersmeier A."/>
            <person name="Kalinowski J."/>
            <person name="Ruckert C."/>
        </authorList>
    </citation>
    <scope>NUCLEOTIDE SEQUENCE [LARGE SCALE GENOMIC DNA]</scope>
    <source>
        <strain evidence="1 2">IBRC-M 10912</strain>
    </source>
</reference>
<gene>
    <name evidence="1" type="ORF">ACFOZ7_05680</name>
</gene>
<dbReference type="GeneID" id="71854733"/>